<accession>A0A2P6N9C0</accession>
<dbReference type="PANTHER" id="PTHR47659:SF7">
    <property type="entry name" value="FUNGAL TRANSCRIPTIONAL REGULATORY PROTEIN, N-TERMINAL DOMAIN-CONTAINING PROTEIN"/>
    <property type="match status" value="1"/>
</dbReference>
<dbReference type="InParanoid" id="A0A2P6N9C0"/>
<dbReference type="SMART" id="SM00066">
    <property type="entry name" value="GAL4"/>
    <property type="match status" value="1"/>
</dbReference>
<feature type="compositionally biased region" description="Pro residues" evidence="3">
    <location>
        <begin position="442"/>
        <end position="459"/>
    </location>
</feature>
<dbReference type="InterPro" id="IPR050335">
    <property type="entry name" value="ERT1_acuK_gluconeogen_tf"/>
</dbReference>
<dbReference type="EMBL" id="MDYQ01000145">
    <property type="protein sequence ID" value="PRP80545.1"/>
    <property type="molecule type" value="Genomic_DNA"/>
</dbReference>
<gene>
    <name evidence="6" type="ORF">PROFUN_11858</name>
</gene>
<dbReference type="STRING" id="1890364.A0A2P6N9C0"/>
<organism evidence="6 7">
    <name type="scientific">Planoprotostelium fungivorum</name>
    <dbReference type="NCBI Taxonomy" id="1890364"/>
    <lineage>
        <taxon>Eukaryota</taxon>
        <taxon>Amoebozoa</taxon>
        <taxon>Evosea</taxon>
        <taxon>Variosea</taxon>
        <taxon>Cavosteliida</taxon>
        <taxon>Cavosteliaceae</taxon>
        <taxon>Planoprotostelium</taxon>
    </lineage>
</organism>
<keyword evidence="7" id="KW-1185">Reference proteome</keyword>
<dbReference type="PROSITE" id="PS00463">
    <property type="entry name" value="ZN2_CY6_FUNGAL_1"/>
    <property type="match status" value="1"/>
</dbReference>
<sequence>MEGVKSWETFNLIVLAINLCIGLYGLLWMLNTVVWLFTLSKPGANRYAGEEETREVNIITKMRDGMLRRRLAMESGRKCCQLAVGYNGIYDIDSHEMYCLYHILPLFGQFEISSRYDESGSTVYEYFVGVTSQIMFAPHKKVVLSVTACAGYVIKEALRQRKERNIIRVYHLRETSREPRAPGSFSGKRMRPYIPKKEEFVGVKTWSSSGVDHSLNLCAKLYRRLKSPPSGAMFSPRLFREDNTVSKHTNNMSSEAPTDNGRQDYPSIGARTNGHTQTNPFSRDQILTSSNNPFSDKYLADHADNERVRESGQMEDKTQSTNPFSLKGNNDSRRPKRAQVSNACNNCRKKKAGCDRTRPCKRCVSGGEEASCCDTPRKKRSTVKHEEDTTTNNSDTASSGSSSSGSNGSNSNTPPIPINTLNGPNGLNGLTHHNHLHHLAHPPAPPPLYPPPRLSAPNSPPLELPLLTRVLPSIPLRSVTSPRTETLPRPPSPLNSPPSPIINNGGSSMVLCNLGTQEVQSAVNNMYKDKDKITRLLVYLTDKYGERELLTGVTESNSSAGTEGIDSVLIRDYTKSIFEKAAKSGDWNTAVATIVQLVDDGVRLLNMRRPRSAMLFFTGYLEGLYKYDPWSSCFAQNHRHTADVPTLVNLFCGKLLEYEQVFNDYEWEIIKMRLEPFGMRMDKTNESFRKIMPDSGTTRSPSLNSMDNVIAKKLTQIRLPSIQNHQFDTGRKEESREHVNEKYTTG</sequence>
<evidence type="ECO:0000313" key="7">
    <source>
        <dbReference type="Proteomes" id="UP000241769"/>
    </source>
</evidence>
<keyword evidence="4" id="KW-1133">Transmembrane helix</keyword>
<feature type="transmembrane region" description="Helical" evidence="4">
    <location>
        <begin position="12"/>
        <end position="37"/>
    </location>
</feature>
<evidence type="ECO:0000256" key="2">
    <source>
        <dbReference type="ARBA" id="ARBA00023242"/>
    </source>
</evidence>
<evidence type="ECO:0000256" key="1">
    <source>
        <dbReference type="ARBA" id="ARBA00022723"/>
    </source>
</evidence>
<dbReference type="CDD" id="cd00067">
    <property type="entry name" value="GAL4"/>
    <property type="match status" value="1"/>
</dbReference>
<evidence type="ECO:0000259" key="5">
    <source>
        <dbReference type="PROSITE" id="PS50048"/>
    </source>
</evidence>
<keyword evidence="4" id="KW-0472">Membrane</keyword>
<comment type="caution">
    <text evidence="6">The sequence shown here is derived from an EMBL/GenBank/DDBJ whole genome shotgun (WGS) entry which is preliminary data.</text>
</comment>
<dbReference type="OrthoDB" id="4132249at2759"/>
<evidence type="ECO:0000256" key="3">
    <source>
        <dbReference type="SAM" id="MobiDB-lite"/>
    </source>
</evidence>
<protein>
    <recommendedName>
        <fullName evidence="5">Zn(2)-C6 fungal-type domain-containing protein</fullName>
    </recommendedName>
</protein>
<dbReference type="InterPro" id="IPR036864">
    <property type="entry name" value="Zn2-C6_fun-type_DNA-bd_sf"/>
</dbReference>
<keyword evidence="2" id="KW-0539">Nucleus</keyword>
<feature type="compositionally biased region" description="Polar residues" evidence="3">
    <location>
        <begin position="246"/>
        <end position="257"/>
    </location>
</feature>
<keyword evidence="4" id="KW-0812">Transmembrane</keyword>
<feature type="compositionally biased region" description="Polar residues" evidence="3">
    <location>
        <begin position="319"/>
        <end position="329"/>
    </location>
</feature>
<feature type="compositionally biased region" description="Polar residues" evidence="3">
    <location>
        <begin position="273"/>
        <end position="294"/>
    </location>
</feature>
<keyword evidence="1" id="KW-0479">Metal-binding</keyword>
<reference evidence="6 7" key="1">
    <citation type="journal article" date="2018" name="Genome Biol. Evol.">
        <title>Multiple Roots of Fruiting Body Formation in Amoebozoa.</title>
        <authorList>
            <person name="Hillmann F."/>
            <person name="Forbes G."/>
            <person name="Novohradska S."/>
            <person name="Ferling I."/>
            <person name="Riege K."/>
            <person name="Groth M."/>
            <person name="Westermann M."/>
            <person name="Marz M."/>
            <person name="Spaller T."/>
            <person name="Winckler T."/>
            <person name="Schaap P."/>
            <person name="Glockner G."/>
        </authorList>
    </citation>
    <scope>NUCLEOTIDE SEQUENCE [LARGE SCALE GENOMIC DNA]</scope>
    <source>
        <strain evidence="6 7">Jena</strain>
    </source>
</reference>
<feature type="compositionally biased region" description="Pro residues" evidence="3">
    <location>
        <begin position="488"/>
        <end position="500"/>
    </location>
</feature>
<dbReference type="GO" id="GO:0008270">
    <property type="term" value="F:zinc ion binding"/>
    <property type="evidence" value="ECO:0007669"/>
    <property type="project" value="InterPro"/>
</dbReference>
<feature type="compositionally biased region" description="Low complexity" evidence="3">
    <location>
        <begin position="390"/>
        <end position="431"/>
    </location>
</feature>
<dbReference type="Proteomes" id="UP000241769">
    <property type="component" value="Unassembled WGS sequence"/>
</dbReference>
<evidence type="ECO:0000256" key="4">
    <source>
        <dbReference type="SAM" id="Phobius"/>
    </source>
</evidence>
<dbReference type="GO" id="GO:0000981">
    <property type="term" value="F:DNA-binding transcription factor activity, RNA polymerase II-specific"/>
    <property type="evidence" value="ECO:0007669"/>
    <property type="project" value="InterPro"/>
</dbReference>
<dbReference type="SUPFAM" id="SSF57701">
    <property type="entry name" value="Zn2/Cys6 DNA-binding domain"/>
    <property type="match status" value="1"/>
</dbReference>
<feature type="region of interest" description="Disordered" evidence="3">
    <location>
        <begin position="233"/>
        <end position="459"/>
    </location>
</feature>
<feature type="region of interest" description="Disordered" evidence="3">
    <location>
        <begin position="479"/>
        <end position="500"/>
    </location>
</feature>
<proteinExistence type="predicted"/>
<feature type="domain" description="Zn(2)-C6 fungal-type" evidence="5">
    <location>
        <begin position="343"/>
        <end position="372"/>
    </location>
</feature>
<feature type="compositionally biased region" description="Basic and acidic residues" evidence="3">
    <location>
        <begin position="728"/>
        <end position="746"/>
    </location>
</feature>
<feature type="region of interest" description="Disordered" evidence="3">
    <location>
        <begin position="723"/>
        <end position="746"/>
    </location>
</feature>
<dbReference type="Gene3D" id="4.10.240.10">
    <property type="entry name" value="Zn(2)-C6 fungal-type DNA-binding domain"/>
    <property type="match status" value="1"/>
</dbReference>
<dbReference type="AlphaFoldDB" id="A0A2P6N9C0"/>
<feature type="compositionally biased region" description="Basic and acidic residues" evidence="3">
    <location>
        <begin position="298"/>
        <end position="318"/>
    </location>
</feature>
<evidence type="ECO:0000313" key="6">
    <source>
        <dbReference type="EMBL" id="PRP80545.1"/>
    </source>
</evidence>
<dbReference type="PROSITE" id="PS50048">
    <property type="entry name" value="ZN2_CY6_FUNGAL_2"/>
    <property type="match status" value="1"/>
</dbReference>
<name>A0A2P6N9C0_9EUKA</name>
<dbReference type="InterPro" id="IPR001138">
    <property type="entry name" value="Zn2Cys6_DnaBD"/>
</dbReference>
<dbReference type="PANTHER" id="PTHR47659">
    <property type="entry name" value="ZN(II)2CYS6 TRANSCRIPTION FACTOR (EUROFUNG)-RELATED"/>
    <property type="match status" value="1"/>
</dbReference>